<name>A0AAV4QFC7_9ARAC</name>
<proteinExistence type="predicted"/>
<accession>A0AAV4QFC7</accession>
<reference evidence="1 2" key="1">
    <citation type="submission" date="2021-06" db="EMBL/GenBank/DDBJ databases">
        <title>Caerostris darwini draft genome.</title>
        <authorList>
            <person name="Kono N."/>
            <person name="Arakawa K."/>
        </authorList>
    </citation>
    <scope>NUCLEOTIDE SEQUENCE [LARGE SCALE GENOMIC DNA]</scope>
</reference>
<protein>
    <submittedName>
        <fullName evidence="1">Uncharacterized protein</fullName>
    </submittedName>
</protein>
<dbReference type="AlphaFoldDB" id="A0AAV4QFC7"/>
<comment type="caution">
    <text evidence="1">The sequence shown here is derived from an EMBL/GenBank/DDBJ whole genome shotgun (WGS) entry which is preliminary data.</text>
</comment>
<sequence length="74" mass="8066">MGLGKQTGSSVLKRRTVTYVSPQCIGCGEVDLMKQNMLRSRDVDAARGCQLLALINNINTFVCNDVGLEQHKIG</sequence>
<gene>
    <name evidence="1" type="ORF">CDAR_555431</name>
</gene>
<organism evidence="1 2">
    <name type="scientific">Caerostris darwini</name>
    <dbReference type="NCBI Taxonomy" id="1538125"/>
    <lineage>
        <taxon>Eukaryota</taxon>
        <taxon>Metazoa</taxon>
        <taxon>Ecdysozoa</taxon>
        <taxon>Arthropoda</taxon>
        <taxon>Chelicerata</taxon>
        <taxon>Arachnida</taxon>
        <taxon>Araneae</taxon>
        <taxon>Araneomorphae</taxon>
        <taxon>Entelegynae</taxon>
        <taxon>Araneoidea</taxon>
        <taxon>Araneidae</taxon>
        <taxon>Caerostris</taxon>
    </lineage>
</organism>
<keyword evidence="2" id="KW-1185">Reference proteome</keyword>
<evidence type="ECO:0000313" key="1">
    <source>
        <dbReference type="EMBL" id="GIY06063.1"/>
    </source>
</evidence>
<dbReference type="Proteomes" id="UP001054837">
    <property type="component" value="Unassembled WGS sequence"/>
</dbReference>
<evidence type="ECO:0000313" key="2">
    <source>
        <dbReference type="Proteomes" id="UP001054837"/>
    </source>
</evidence>
<dbReference type="EMBL" id="BPLQ01004170">
    <property type="protein sequence ID" value="GIY06063.1"/>
    <property type="molecule type" value="Genomic_DNA"/>
</dbReference>